<feature type="region of interest" description="Disordered" evidence="2">
    <location>
        <begin position="1"/>
        <end position="48"/>
    </location>
</feature>
<sequence>MPASQNSEEVTAAERQYPPGDPILGVVRPPPKRQGSNGVAPAQAKRRAVPRTAIAWLRRLSAQNEGAAQAEEYFRKEEMQPAKKQKTDAVNRGFVKELLDKTPSTLQTCRSLLVFLEKKLEATLPEPPAVGGPEDLRPRLATHAESLGRMETLRAPSGWDARAKRVLDIAAIAASAPGEAALGALQQALQKESQELQEKLKESSETLENVLTERRAWAKDAVRRDWLTWCERLLKAREAKLLAELGEKEEASEILNTGVDILEALVAGTTA</sequence>
<accession>A0A1Q9E6Z1</accession>
<dbReference type="OrthoDB" id="436533at2759"/>
<dbReference type="AlphaFoldDB" id="A0A1Q9E6Z1"/>
<evidence type="ECO:0000256" key="1">
    <source>
        <dbReference type="SAM" id="Coils"/>
    </source>
</evidence>
<evidence type="ECO:0000313" key="3">
    <source>
        <dbReference type="EMBL" id="OLQ03194.1"/>
    </source>
</evidence>
<protein>
    <submittedName>
        <fullName evidence="3">Uncharacterized protein</fullName>
    </submittedName>
</protein>
<proteinExistence type="predicted"/>
<feature type="coiled-coil region" evidence="1">
    <location>
        <begin position="182"/>
        <end position="213"/>
    </location>
</feature>
<keyword evidence="1" id="KW-0175">Coiled coil</keyword>
<organism evidence="3 4">
    <name type="scientific">Symbiodinium microadriaticum</name>
    <name type="common">Dinoflagellate</name>
    <name type="synonym">Zooxanthella microadriatica</name>
    <dbReference type="NCBI Taxonomy" id="2951"/>
    <lineage>
        <taxon>Eukaryota</taxon>
        <taxon>Sar</taxon>
        <taxon>Alveolata</taxon>
        <taxon>Dinophyceae</taxon>
        <taxon>Suessiales</taxon>
        <taxon>Symbiodiniaceae</taxon>
        <taxon>Symbiodinium</taxon>
    </lineage>
</organism>
<comment type="caution">
    <text evidence="3">The sequence shown here is derived from an EMBL/GenBank/DDBJ whole genome shotgun (WGS) entry which is preliminary data.</text>
</comment>
<dbReference type="Proteomes" id="UP000186817">
    <property type="component" value="Unassembled WGS sequence"/>
</dbReference>
<keyword evidence="4" id="KW-1185">Reference proteome</keyword>
<reference evidence="3 4" key="1">
    <citation type="submission" date="2016-02" db="EMBL/GenBank/DDBJ databases">
        <title>Genome analysis of coral dinoflagellate symbionts highlights evolutionary adaptations to a symbiotic lifestyle.</title>
        <authorList>
            <person name="Aranda M."/>
            <person name="Li Y."/>
            <person name="Liew Y.J."/>
            <person name="Baumgarten S."/>
            <person name="Simakov O."/>
            <person name="Wilson M."/>
            <person name="Piel J."/>
            <person name="Ashoor H."/>
            <person name="Bougouffa S."/>
            <person name="Bajic V.B."/>
            <person name="Ryu T."/>
            <person name="Ravasi T."/>
            <person name="Bayer T."/>
            <person name="Micklem G."/>
            <person name="Kim H."/>
            <person name="Bhak J."/>
            <person name="Lajeunesse T.C."/>
            <person name="Voolstra C.R."/>
        </authorList>
    </citation>
    <scope>NUCLEOTIDE SEQUENCE [LARGE SCALE GENOMIC DNA]</scope>
    <source>
        <strain evidence="3 4">CCMP2467</strain>
    </source>
</reference>
<evidence type="ECO:0000256" key="2">
    <source>
        <dbReference type="SAM" id="MobiDB-lite"/>
    </source>
</evidence>
<dbReference type="OMA" id="WLTWCER"/>
<dbReference type="EMBL" id="LSRX01000243">
    <property type="protein sequence ID" value="OLQ03194.1"/>
    <property type="molecule type" value="Genomic_DNA"/>
</dbReference>
<gene>
    <name evidence="3" type="ORF">AK812_SmicGene13879</name>
</gene>
<evidence type="ECO:0000313" key="4">
    <source>
        <dbReference type="Proteomes" id="UP000186817"/>
    </source>
</evidence>
<name>A0A1Q9E6Z1_SYMMI</name>